<dbReference type="OrthoDB" id="291970at2"/>
<dbReference type="EMBL" id="CP036316">
    <property type="protein sequence ID" value="QDT66930.1"/>
    <property type="molecule type" value="Genomic_DNA"/>
</dbReference>
<comment type="similarity">
    <text evidence="1">Belongs to the sigma-70 factor family. ECF subfamily.</text>
</comment>
<dbReference type="InterPro" id="IPR013325">
    <property type="entry name" value="RNA_pol_sigma_r2"/>
</dbReference>
<keyword evidence="5" id="KW-0804">Transcription</keyword>
<evidence type="ECO:0000313" key="8">
    <source>
        <dbReference type="Proteomes" id="UP000319976"/>
    </source>
</evidence>
<gene>
    <name evidence="7" type="primary">sigD</name>
    <name evidence="7" type="ORF">V22_42020</name>
</gene>
<protein>
    <submittedName>
        <fullName evidence="7">ECF RNA polymerase sigma factor SigD</fullName>
    </submittedName>
</protein>
<name>A0A517TEX9_9PLAN</name>
<dbReference type="InterPro" id="IPR013324">
    <property type="entry name" value="RNA_pol_sigma_r3/r4-like"/>
</dbReference>
<evidence type="ECO:0000259" key="6">
    <source>
        <dbReference type="Pfam" id="PF08281"/>
    </source>
</evidence>
<evidence type="ECO:0000256" key="3">
    <source>
        <dbReference type="ARBA" id="ARBA00023082"/>
    </source>
</evidence>
<sequence length="218" mass="23694">MNSESESTAEAGLIALIRKGDGDALARYAELKRPQLTAYVDRNLGTALRKKVEPADIVQEAIMSALSGLAEVEIGDRDPFGWLCSLCERRLIDAHRRYVAAAKRSAGREVGLQAGPSAGDQGGGLIDVLSASLTSASSAFSRDQRAIRMQQILSELPELNREVLKMRYVDGLSSKEIAEKIGKTDGATRVLLTRSLDKLQKELAGDNMFQSFVQGRRS</sequence>
<dbReference type="InterPro" id="IPR014284">
    <property type="entry name" value="RNA_pol_sigma-70_dom"/>
</dbReference>
<dbReference type="GO" id="GO:0016987">
    <property type="term" value="F:sigma factor activity"/>
    <property type="evidence" value="ECO:0007669"/>
    <property type="project" value="UniProtKB-KW"/>
</dbReference>
<dbReference type="Gene3D" id="1.10.1740.10">
    <property type="match status" value="1"/>
</dbReference>
<feature type="domain" description="RNA polymerase sigma factor 70 region 4 type 2" evidence="6">
    <location>
        <begin position="148"/>
        <end position="199"/>
    </location>
</feature>
<organism evidence="7 8">
    <name type="scientific">Calycomorphotria hydatis</name>
    <dbReference type="NCBI Taxonomy" id="2528027"/>
    <lineage>
        <taxon>Bacteria</taxon>
        <taxon>Pseudomonadati</taxon>
        <taxon>Planctomycetota</taxon>
        <taxon>Planctomycetia</taxon>
        <taxon>Planctomycetales</taxon>
        <taxon>Planctomycetaceae</taxon>
        <taxon>Calycomorphotria</taxon>
    </lineage>
</organism>
<dbReference type="AlphaFoldDB" id="A0A517TEX9"/>
<dbReference type="Gene3D" id="1.10.10.10">
    <property type="entry name" value="Winged helix-like DNA-binding domain superfamily/Winged helix DNA-binding domain"/>
    <property type="match status" value="1"/>
</dbReference>
<dbReference type="InterPro" id="IPR036388">
    <property type="entry name" value="WH-like_DNA-bd_sf"/>
</dbReference>
<dbReference type="PANTHER" id="PTHR43133">
    <property type="entry name" value="RNA POLYMERASE ECF-TYPE SIGMA FACTO"/>
    <property type="match status" value="1"/>
</dbReference>
<dbReference type="InterPro" id="IPR039425">
    <property type="entry name" value="RNA_pol_sigma-70-like"/>
</dbReference>
<dbReference type="Proteomes" id="UP000319976">
    <property type="component" value="Chromosome"/>
</dbReference>
<dbReference type="KEGG" id="chya:V22_42020"/>
<keyword evidence="8" id="KW-1185">Reference proteome</keyword>
<proteinExistence type="inferred from homology"/>
<dbReference type="GO" id="GO:0006352">
    <property type="term" value="P:DNA-templated transcription initiation"/>
    <property type="evidence" value="ECO:0007669"/>
    <property type="project" value="InterPro"/>
</dbReference>
<keyword evidence="2" id="KW-0805">Transcription regulation</keyword>
<keyword evidence="3" id="KW-0731">Sigma factor</keyword>
<dbReference type="InterPro" id="IPR013249">
    <property type="entry name" value="RNA_pol_sigma70_r4_t2"/>
</dbReference>
<dbReference type="SUPFAM" id="SSF88946">
    <property type="entry name" value="Sigma2 domain of RNA polymerase sigma factors"/>
    <property type="match status" value="1"/>
</dbReference>
<keyword evidence="4" id="KW-0238">DNA-binding</keyword>
<evidence type="ECO:0000256" key="5">
    <source>
        <dbReference type="ARBA" id="ARBA00023163"/>
    </source>
</evidence>
<evidence type="ECO:0000256" key="1">
    <source>
        <dbReference type="ARBA" id="ARBA00010641"/>
    </source>
</evidence>
<dbReference type="NCBIfam" id="TIGR02937">
    <property type="entry name" value="sigma70-ECF"/>
    <property type="match status" value="1"/>
</dbReference>
<evidence type="ECO:0000256" key="2">
    <source>
        <dbReference type="ARBA" id="ARBA00023015"/>
    </source>
</evidence>
<dbReference type="PANTHER" id="PTHR43133:SF58">
    <property type="entry name" value="ECF RNA POLYMERASE SIGMA FACTOR SIGD"/>
    <property type="match status" value="1"/>
</dbReference>
<evidence type="ECO:0000313" key="7">
    <source>
        <dbReference type="EMBL" id="QDT66930.1"/>
    </source>
</evidence>
<reference evidence="7 8" key="1">
    <citation type="submission" date="2019-02" db="EMBL/GenBank/DDBJ databases">
        <title>Deep-cultivation of Planctomycetes and their phenomic and genomic characterization uncovers novel biology.</title>
        <authorList>
            <person name="Wiegand S."/>
            <person name="Jogler M."/>
            <person name="Boedeker C."/>
            <person name="Pinto D."/>
            <person name="Vollmers J."/>
            <person name="Rivas-Marin E."/>
            <person name="Kohn T."/>
            <person name="Peeters S.H."/>
            <person name="Heuer A."/>
            <person name="Rast P."/>
            <person name="Oberbeckmann S."/>
            <person name="Bunk B."/>
            <person name="Jeske O."/>
            <person name="Meyerdierks A."/>
            <person name="Storesund J.E."/>
            <person name="Kallscheuer N."/>
            <person name="Luecker S."/>
            <person name="Lage O.M."/>
            <person name="Pohl T."/>
            <person name="Merkel B.J."/>
            <person name="Hornburger P."/>
            <person name="Mueller R.-W."/>
            <person name="Bruemmer F."/>
            <person name="Labrenz M."/>
            <person name="Spormann A.M."/>
            <person name="Op den Camp H."/>
            <person name="Overmann J."/>
            <person name="Amann R."/>
            <person name="Jetten M.S.M."/>
            <person name="Mascher T."/>
            <person name="Medema M.H."/>
            <person name="Devos D.P."/>
            <person name="Kaster A.-K."/>
            <person name="Ovreas L."/>
            <person name="Rohde M."/>
            <person name="Galperin M.Y."/>
            <person name="Jogler C."/>
        </authorList>
    </citation>
    <scope>NUCLEOTIDE SEQUENCE [LARGE SCALE GENOMIC DNA]</scope>
    <source>
        <strain evidence="7 8">V22</strain>
    </source>
</reference>
<evidence type="ECO:0000256" key="4">
    <source>
        <dbReference type="ARBA" id="ARBA00023125"/>
    </source>
</evidence>
<dbReference type="GO" id="GO:0003677">
    <property type="term" value="F:DNA binding"/>
    <property type="evidence" value="ECO:0007669"/>
    <property type="project" value="UniProtKB-KW"/>
</dbReference>
<accession>A0A517TEX9</accession>
<dbReference type="SUPFAM" id="SSF88659">
    <property type="entry name" value="Sigma3 and sigma4 domains of RNA polymerase sigma factors"/>
    <property type="match status" value="1"/>
</dbReference>
<dbReference type="CDD" id="cd06171">
    <property type="entry name" value="Sigma70_r4"/>
    <property type="match status" value="1"/>
</dbReference>
<dbReference type="Pfam" id="PF08281">
    <property type="entry name" value="Sigma70_r4_2"/>
    <property type="match status" value="1"/>
</dbReference>
<dbReference type="RefSeq" id="WP_145266465.1">
    <property type="nucleotide sequence ID" value="NZ_CP036316.1"/>
</dbReference>